<reference evidence="1" key="1">
    <citation type="submission" date="2014-09" db="EMBL/GenBank/DDBJ databases">
        <authorList>
            <person name="Magalhaes I.L.F."/>
            <person name="Oliveira U."/>
            <person name="Santos F.R."/>
            <person name="Vidigal T.H.D.A."/>
            <person name="Brescovit A.D."/>
            <person name="Santos A.J."/>
        </authorList>
    </citation>
    <scope>NUCLEOTIDE SEQUENCE</scope>
    <source>
        <tissue evidence="1">Shoot tissue taken approximately 20 cm above the soil surface</tissue>
    </source>
</reference>
<dbReference type="EMBL" id="GBRH01277248">
    <property type="protein sequence ID" value="JAD20647.1"/>
    <property type="molecule type" value="Transcribed_RNA"/>
</dbReference>
<organism evidence="1">
    <name type="scientific">Arundo donax</name>
    <name type="common">Giant reed</name>
    <name type="synonym">Donax arundinaceus</name>
    <dbReference type="NCBI Taxonomy" id="35708"/>
    <lineage>
        <taxon>Eukaryota</taxon>
        <taxon>Viridiplantae</taxon>
        <taxon>Streptophyta</taxon>
        <taxon>Embryophyta</taxon>
        <taxon>Tracheophyta</taxon>
        <taxon>Spermatophyta</taxon>
        <taxon>Magnoliopsida</taxon>
        <taxon>Liliopsida</taxon>
        <taxon>Poales</taxon>
        <taxon>Poaceae</taxon>
        <taxon>PACMAD clade</taxon>
        <taxon>Arundinoideae</taxon>
        <taxon>Arundineae</taxon>
        <taxon>Arundo</taxon>
    </lineage>
</organism>
<proteinExistence type="predicted"/>
<evidence type="ECO:0000313" key="1">
    <source>
        <dbReference type="EMBL" id="JAD20647.1"/>
    </source>
</evidence>
<name>A0A0A8YB22_ARUDO</name>
<dbReference type="AlphaFoldDB" id="A0A0A8YB22"/>
<reference evidence="1" key="2">
    <citation type="journal article" date="2015" name="Data Brief">
        <title>Shoot transcriptome of the giant reed, Arundo donax.</title>
        <authorList>
            <person name="Barrero R.A."/>
            <person name="Guerrero F.D."/>
            <person name="Moolhuijzen P."/>
            <person name="Goolsby J.A."/>
            <person name="Tidwell J."/>
            <person name="Bellgard S.E."/>
            <person name="Bellgard M.I."/>
        </authorList>
    </citation>
    <scope>NUCLEOTIDE SEQUENCE</scope>
    <source>
        <tissue evidence="1">Shoot tissue taken approximately 20 cm above the soil surface</tissue>
    </source>
</reference>
<sequence>MQRKNRNLMCKITKEWLDMMQKKGSLLSIPHNSLVCLNSN</sequence>
<accession>A0A0A8YB22</accession>
<protein>
    <submittedName>
        <fullName evidence="1">Uncharacterized protein</fullName>
    </submittedName>
</protein>